<evidence type="ECO:0000313" key="2">
    <source>
        <dbReference type="EMBL" id="PDW02243.1"/>
    </source>
</evidence>
<organism evidence="2 3">
    <name type="scientific">Candidatus Viridilinea mediisalina</name>
    <dbReference type="NCBI Taxonomy" id="2024553"/>
    <lineage>
        <taxon>Bacteria</taxon>
        <taxon>Bacillati</taxon>
        <taxon>Chloroflexota</taxon>
        <taxon>Chloroflexia</taxon>
        <taxon>Chloroflexales</taxon>
        <taxon>Chloroflexineae</taxon>
        <taxon>Oscillochloridaceae</taxon>
        <taxon>Candidatus Viridilinea</taxon>
    </lineage>
</organism>
<dbReference type="SUPFAM" id="SSF48452">
    <property type="entry name" value="TPR-like"/>
    <property type="match status" value="2"/>
</dbReference>
<dbReference type="SUPFAM" id="SSF56112">
    <property type="entry name" value="Protein kinase-like (PK-like)"/>
    <property type="match status" value="1"/>
</dbReference>
<comment type="caution">
    <text evidence="2">The sequence shown here is derived from an EMBL/GenBank/DDBJ whole genome shotgun (WGS) entry which is preliminary data.</text>
</comment>
<gene>
    <name evidence="2" type="ORF">CJ255_14995</name>
</gene>
<dbReference type="Gene3D" id="1.25.40.10">
    <property type="entry name" value="Tetratricopeptide repeat domain"/>
    <property type="match status" value="1"/>
</dbReference>
<name>A0A2A6RH31_9CHLR</name>
<dbReference type="InterPro" id="IPR045544">
    <property type="entry name" value="TCAD9"/>
</dbReference>
<dbReference type="RefSeq" id="WP_097644911.1">
    <property type="nucleotide sequence ID" value="NZ_NQWI01000079.1"/>
</dbReference>
<accession>A0A2A6RH31</accession>
<sequence length="1411" mass="157314">MDTEQSPKISINVALNQLPIETIETLVCQMFADQAHVHEVTVTELRDSSIGMSQISLLLAIPQGADGVQHNPIALRIGLTPAILREQENFEHYVEPYLGFETVHLKYKAVYAAGTPYAALGYEYLQRSSESIQTLRSILTYEREHQATINALKLLFTDTIANPERPHNGWCGNSERYAAQRPLWFYNLVLPPTLTLREVEPTAEALPAETVLAMLARADQADSHTLNGTPLAFASNAAYRVSIAPEEPEEDAAGLIKLRCLLRESQAPPQGIKRPFDPIIARIELRVTPANLAAVQTALQDGTALMGTVAETRYQFLHELVLRHDLRSAQLTAQGSIALVDPLASYAKYLQGPANLHTCIIHGDLNLGNILMRRQRSGAEQTQMLAWLIDFDRTMAGGHAVYDFVKLETEYKCQILPFKLRQPHDILRLEEALYRAIFNPDAVHEILGDNIELVLAYDFLSTLRRLAMISLPAPRPSPHEYYLGLLLTSLATLKYRNLYGDQRERWLQPEAAIEPLARVAYLTASFAATVIDRVATLHLKAESYPILPYARLPERPQLLGRDLLVGQIERLFNAQRHVAVIYGSAGSGRDSVATAVAVGLERTGYVPLTNLIEATGMTPVNSESVLDHLLAALELHQVANLPARANFAATPDPARRRARLSSAINQLAAALANDKQRFIIKIALQRGDQELEELTIQLAQRLTHGVLLLTADQPLASLSSEVQFKVEPLNAKAVRDYSERKQLKLDATAQTKLLTLTGGLPGLLIPLLNQLGDMQTRSSWDDLLAKLPLDTTRDHFAQDLLQQQQPTNRILAELDACLQHYGYVEAHDLEVLAVRSQRIMAQQADSVLQHYTQTLAPIQPIIGETALAQFTRRDYYRAFALEAAAYYAQHPTRPRHLEARYALLGGDWEWAERVVQHLIATPDRAYQLPRAYLLNLLEELLKSQQLRKPGAILALTGDIAAFLSNYTLAETYYQRALFELPPDAEATQRILGQLLRIYQARGDQNAANSVAEELYSVAPESSPLHSLALAHQGHSALMSGNLPLAGSTFARAIEQLQASRSTWGKEHDYYQEHLIRLTDMLARVEAMLGRSDHAIHLIGSIRTAATELHDRALIAMLDSNRAAFHTMRGRFRDPILARQIFSHVLVERRDLGDWIGTIRTGQNLALLTTELATAQSDWDTAEAIYAEAEVLVEQVQDYDAIQIYANHLELLNRQGDTKRAQSYAERIVSKAAYQQGRSQLNIARTQLLDGKRNEANRILIDLAALLGHSGADTEQRREWACLCLELHLRFGYDYDAAALASALQAPEAEPLAPLDEARLRFGQGLWACTHGDLSNAADHLARAEQLWQQVGYHYLATSAVVWQGFAAQRAGDLAVAQQDYERAIERLIPFDNPPLRRLAQTWLAGDQEPPV</sequence>
<keyword evidence="3" id="KW-1185">Reference proteome</keyword>
<dbReference type="InterPro" id="IPR011009">
    <property type="entry name" value="Kinase-like_dom_sf"/>
</dbReference>
<dbReference type="Pfam" id="PF19974">
    <property type="entry name" value="TCAD9"/>
    <property type="match status" value="1"/>
</dbReference>
<dbReference type="OrthoDB" id="9806482at2"/>
<protein>
    <recommendedName>
        <fullName evidence="1">Ternary complex associated domain-containing protein</fullName>
    </recommendedName>
</protein>
<evidence type="ECO:0000259" key="1">
    <source>
        <dbReference type="Pfam" id="PF19974"/>
    </source>
</evidence>
<dbReference type="Proteomes" id="UP000220527">
    <property type="component" value="Unassembled WGS sequence"/>
</dbReference>
<dbReference type="EMBL" id="NQWI01000079">
    <property type="protein sequence ID" value="PDW02243.1"/>
    <property type="molecule type" value="Genomic_DNA"/>
</dbReference>
<evidence type="ECO:0000313" key="3">
    <source>
        <dbReference type="Proteomes" id="UP000220527"/>
    </source>
</evidence>
<reference evidence="3" key="1">
    <citation type="submission" date="2017-08" db="EMBL/GenBank/DDBJ databases">
        <authorList>
            <person name="Grouzdev D.S."/>
            <person name="Gaisin V.A."/>
            <person name="Rysina M.S."/>
            <person name="Gorlenko V.M."/>
        </authorList>
    </citation>
    <scope>NUCLEOTIDE SEQUENCE [LARGE SCALE GENOMIC DNA]</scope>
    <source>
        <strain evidence="3">Kir15-3F</strain>
    </source>
</reference>
<feature type="domain" description="Ternary complex associated" evidence="1">
    <location>
        <begin position="76"/>
        <end position="494"/>
    </location>
</feature>
<proteinExistence type="predicted"/>
<dbReference type="InterPro" id="IPR011990">
    <property type="entry name" value="TPR-like_helical_dom_sf"/>
</dbReference>